<proteinExistence type="inferred from homology"/>
<evidence type="ECO:0000313" key="3">
    <source>
        <dbReference type="EMBL" id="MDK2124586.1"/>
    </source>
</evidence>
<protein>
    <submittedName>
        <fullName evidence="3">YciI family protein</fullName>
    </submittedName>
</protein>
<dbReference type="Proteomes" id="UP001172778">
    <property type="component" value="Unassembled WGS sequence"/>
</dbReference>
<dbReference type="Pfam" id="PF03795">
    <property type="entry name" value="YCII"/>
    <property type="match status" value="1"/>
</dbReference>
<name>A0ABT7DX30_9NEIS</name>
<dbReference type="InterPro" id="IPR005545">
    <property type="entry name" value="YCII"/>
</dbReference>
<dbReference type="PANTHER" id="PTHR37828">
    <property type="entry name" value="GSR2449 PROTEIN"/>
    <property type="match status" value="1"/>
</dbReference>
<evidence type="ECO:0000259" key="2">
    <source>
        <dbReference type="Pfam" id="PF03795"/>
    </source>
</evidence>
<dbReference type="EMBL" id="JARRAF010000011">
    <property type="protein sequence ID" value="MDK2124586.1"/>
    <property type="molecule type" value="Genomic_DNA"/>
</dbReference>
<evidence type="ECO:0000256" key="1">
    <source>
        <dbReference type="ARBA" id="ARBA00007689"/>
    </source>
</evidence>
<dbReference type="SUPFAM" id="SSF54909">
    <property type="entry name" value="Dimeric alpha+beta barrel"/>
    <property type="match status" value="1"/>
</dbReference>
<gene>
    <name evidence="3" type="ORF">PZA18_11040</name>
</gene>
<accession>A0ABT7DX30</accession>
<comment type="similarity">
    <text evidence="1">Belongs to the YciI family.</text>
</comment>
<dbReference type="Gene3D" id="3.30.70.1060">
    <property type="entry name" value="Dimeric alpha+beta barrel"/>
    <property type="match status" value="1"/>
</dbReference>
<organism evidence="3 4">
    <name type="scientific">Parachitinimonas caeni</name>
    <dbReference type="NCBI Taxonomy" id="3031301"/>
    <lineage>
        <taxon>Bacteria</taxon>
        <taxon>Pseudomonadati</taxon>
        <taxon>Pseudomonadota</taxon>
        <taxon>Betaproteobacteria</taxon>
        <taxon>Neisseriales</taxon>
        <taxon>Chitinibacteraceae</taxon>
        <taxon>Parachitinimonas</taxon>
    </lineage>
</organism>
<reference evidence="3" key="1">
    <citation type="submission" date="2023-03" db="EMBL/GenBank/DDBJ databases">
        <title>Chitinimonas shenzhenensis gen. nov., sp. nov., a novel member of family Burkholderiaceae isolated from activated sludge collected in Shen Zhen, China.</title>
        <authorList>
            <person name="Wang X."/>
        </authorList>
    </citation>
    <scope>NUCLEOTIDE SEQUENCE</scope>
    <source>
        <strain evidence="3">DQS-5</strain>
    </source>
</reference>
<feature type="domain" description="YCII-related" evidence="2">
    <location>
        <begin position="1"/>
        <end position="81"/>
    </location>
</feature>
<dbReference type="PANTHER" id="PTHR37828:SF1">
    <property type="entry name" value="YCII-RELATED DOMAIN-CONTAINING PROTEIN"/>
    <property type="match status" value="1"/>
</dbReference>
<dbReference type="InterPro" id="IPR011008">
    <property type="entry name" value="Dimeric_a/b-barrel"/>
</dbReference>
<evidence type="ECO:0000313" key="4">
    <source>
        <dbReference type="Proteomes" id="UP001172778"/>
    </source>
</evidence>
<comment type="caution">
    <text evidence="3">The sequence shown here is derived from an EMBL/GenBank/DDBJ whole genome shotgun (WGS) entry which is preliminary data.</text>
</comment>
<dbReference type="RefSeq" id="WP_284100899.1">
    <property type="nucleotide sequence ID" value="NZ_JARRAF010000011.1"/>
</dbReference>
<keyword evidence="4" id="KW-1185">Reference proteome</keyword>
<sequence>MFIVLINYKAALSEVDRLVPAHRKFLEEHYAAGHFVLSGRKEPRTGGIIIANAASRAVLDQIIQCDPFYQAGVADYECIEFIPGMASPELAGLIPI</sequence>